<dbReference type="AlphaFoldDB" id="A0A5B0HKW1"/>
<proteinExistence type="predicted"/>
<organism evidence="1 2">
    <name type="scientific">Paraburkholderia panacisoli</name>
    <dbReference type="NCBI Taxonomy" id="2603818"/>
    <lineage>
        <taxon>Bacteria</taxon>
        <taxon>Pseudomonadati</taxon>
        <taxon>Pseudomonadota</taxon>
        <taxon>Betaproteobacteria</taxon>
        <taxon>Burkholderiales</taxon>
        <taxon>Burkholderiaceae</taxon>
        <taxon>Paraburkholderia</taxon>
    </lineage>
</organism>
<sequence length="77" mass="8506">MNLPSIERYDTRIAEKCRERVGPVRRLDRGARRPHAAGPATIEEGLGLAARLVNLLADEHSQADATGRHTVVFEPYG</sequence>
<evidence type="ECO:0000313" key="1">
    <source>
        <dbReference type="EMBL" id="KAA1015877.1"/>
    </source>
</evidence>
<comment type="caution">
    <text evidence="1">The sequence shown here is derived from an EMBL/GenBank/DDBJ whole genome shotgun (WGS) entry which is preliminary data.</text>
</comment>
<dbReference type="RefSeq" id="WP_149668005.1">
    <property type="nucleotide sequence ID" value="NZ_VTUZ01000001.1"/>
</dbReference>
<dbReference type="Proteomes" id="UP000325273">
    <property type="component" value="Unassembled WGS sequence"/>
</dbReference>
<dbReference type="EMBL" id="VTUZ01000001">
    <property type="protein sequence ID" value="KAA1015877.1"/>
    <property type="molecule type" value="Genomic_DNA"/>
</dbReference>
<reference evidence="1 2" key="1">
    <citation type="submission" date="2019-08" db="EMBL/GenBank/DDBJ databases">
        <title>Paraburkholderia sp. DCY113.</title>
        <authorList>
            <person name="Kang J."/>
        </authorList>
    </citation>
    <scope>NUCLEOTIDE SEQUENCE [LARGE SCALE GENOMIC DNA]</scope>
    <source>
        <strain evidence="1 2">DCY113</strain>
    </source>
</reference>
<keyword evidence="2" id="KW-1185">Reference proteome</keyword>
<protein>
    <submittedName>
        <fullName evidence="1">Uncharacterized protein</fullName>
    </submittedName>
</protein>
<name>A0A5B0HKW1_9BURK</name>
<gene>
    <name evidence="1" type="ORF">FVF58_00550</name>
</gene>
<accession>A0A5B0HKW1</accession>
<evidence type="ECO:0000313" key="2">
    <source>
        <dbReference type="Proteomes" id="UP000325273"/>
    </source>
</evidence>